<proteinExistence type="inferred from homology"/>
<evidence type="ECO:0000256" key="5">
    <source>
        <dbReference type="ARBA" id="ARBA00022723"/>
    </source>
</evidence>
<feature type="domain" description="Plastocyanin-like" evidence="12">
    <location>
        <begin position="42"/>
        <end position="94"/>
    </location>
</feature>
<dbReference type="InterPro" id="IPR045087">
    <property type="entry name" value="Cu-oxidase_fam"/>
</dbReference>
<evidence type="ECO:0000256" key="6">
    <source>
        <dbReference type="ARBA" id="ARBA00023002"/>
    </source>
</evidence>
<evidence type="ECO:0000313" key="14">
    <source>
        <dbReference type="Proteomes" id="UP000886653"/>
    </source>
</evidence>
<feature type="domain" description="Plastocyanin-like" evidence="10">
    <location>
        <begin position="135"/>
        <end position="242"/>
    </location>
</feature>
<comment type="similarity">
    <text evidence="3">Belongs to the multicopper oxidase family.</text>
</comment>
<keyword evidence="6" id="KW-0560">Oxidoreductase</keyword>
<dbReference type="GO" id="GO:0005507">
    <property type="term" value="F:copper ion binding"/>
    <property type="evidence" value="ECO:0007669"/>
    <property type="project" value="InterPro"/>
</dbReference>
<evidence type="ECO:0000256" key="9">
    <source>
        <dbReference type="SAM" id="SignalP"/>
    </source>
</evidence>
<evidence type="ECO:0000259" key="10">
    <source>
        <dbReference type="Pfam" id="PF00394"/>
    </source>
</evidence>
<evidence type="ECO:0000256" key="4">
    <source>
        <dbReference type="ARBA" id="ARBA00012297"/>
    </source>
</evidence>
<evidence type="ECO:0000259" key="12">
    <source>
        <dbReference type="Pfam" id="PF07732"/>
    </source>
</evidence>
<dbReference type="EMBL" id="MU167254">
    <property type="protein sequence ID" value="KAG0146972.1"/>
    <property type="molecule type" value="Genomic_DNA"/>
</dbReference>
<dbReference type="GO" id="GO:0052716">
    <property type="term" value="F:hydroquinone:oxygen oxidoreductase activity"/>
    <property type="evidence" value="ECO:0007669"/>
    <property type="project" value="UniProtKB-EC"/>
</dbReference>
<evidence type="ECO:0000256" key="2">
    <source>
        <dbReference type="ARBA" id="ARBA00001935"/>
    </source>
</evidence>
<comment type="cofactor">
    <cofactor evidence="2">
        <name>Cu cation</name>
        <dbReference type="ChEBI" id="CHEBI:23378"/>
    </cofactor>
</comment>
<keyword evidence="14" id="KW-1185">Reference proteome</keyword>
<feature type="signal peptide" evidence="9">
    <location>
        <begin position="1"/>
        <end position="18"/>
    </location>
</feature>
<dbReference type="AlphaFoldDB" id="A0A9P6NMP2"/>
<evidence type="ECO:0000259" key="11">
    <source>
        <dbReference type="Pfam" id="PF07731"/>
    </source>
</evidence>
<sequence length="569" mass="64132">MVYHITLFKFFLLTITWSYEIVKAGWQPNAILRISEQLLAGDCTLRPSVTVNGTSPGPTLRFRAGERVWIRVFNDLLYENTTLHFHGLTQYGSPFAERGSAGTYVYHTHVGFELVSAYGAFIVDDEEPPPYAYDEDLTLLFGDYYHKTDNQIVSGLEGRPFKWPGEPSSLTLNGDALGICSGSNAECRAIGITALTFIYIGIEDHHQIEVIEADAAYLRPVETNHLRLHSGQRYSFLLRTKTRSELFQAGKNTFWGLIESRWRPERVRGAFVVRYDLEEDQVVSKICTEANTPAPTDIQLTVPLPNERVGWVDRAFAPLHPRDACPTESQVTRRIIIRAQQRPTAGGGSQWFVNDKVYSEKFPAIPYLLQAYLYPSMLKPDYQAARLNLGFDPSTSTFPIKLGETIEFVVFNVASVTGEAEAHPWHFHGQHPFMVAQGYGPYSPEQARQIEIQNLERYGGRPHRRDTQVILPGLGATYSKEKIHPGLLSSWIVLRMRAVVSGAFLIHCHISPHSIMGMASVLLIGIESLPALPMKFIKQHASYNRITAETPSSYFELVPSRIQILKSFN</sequence>
<keyword evidence="8" id="KW-0325">Glycoprotein</keyword>
<comment type="catalytic activity">
    <reaction evidence="1">
        <text>4 hydroquinone + O2 = 4 benzosemiquinone + 2 H2O</text>
        <dbReference type="Rhea" id="RHEA:11276"/>
        <dbReference type="ChEBI" id="CHEBI:15377"/>
        <dbReference type="ChEBI" id="CHEBI:15379"/>
        <dbReference type="ChEBI" id="CHEBI:17594"/>
        <dbReference type="ChEBI" id="CHEBI:17977"/>
        <dbReference type="EC" id="1.10.3.2"/>
    </reaction>
</comment>
<keyword evidence="5" id="KW-0479">Metal-binding</keyword>
<dbReference type="SUPFAM" id="SSF49503">
    <property type="entry name" value="Cupredoxins"/>
    <property type="match status" value="3"/>
</dbReference>
<dbReference type="Proteomes" id="UP000886653">
    <property type="component" value="Unassembled WGS sequence"/>
</dbReference>
<dbReference type="OrthoDB" id="2121828at2759"/>
<dbReference type="Gene3D" id="2.60.40.420">
    <property type="entry name" value="Cupredoxins - blue copper proteins"/>
    <property type="match status" value="4"/>
</dbReference>
<dbReference type="InterPro" id="IPR002355">
    <property type="entry name" value="Cu_oxidase_Cu_BS"/>
</dbReference>
<dbReference type="InterPro" id="IPR008972">
    <property type="entry name" value="Cupredoxin"/>
</dbReference>
<dbReference type="PANTHER" id="PTHR11709">
    <property type="entry name" value="MULTI-COPPER OXIDASE"/>
    <property type="match status" value="1"/>
</dbReference>
<dbReference type="Pfam" id="PF07732">
    <property type="entry name" value="Cu-oxidase_3"/>
    <property type="match status" value="1"/>
</dbReference>
<reference evidence="13" key="1">
    <citation type="submission" date="2013-11" db="EMBL/GenBank/DDBJ databases">
        <title>Genome sequence of the fusiform rust pathogen reveals effectors for host alternation and coevolution with pine.</title>
        <authorList>
            <consortium name="DOE Joint Genome Institute"/>
            <person name="Smith K."/>
            <person name="Pendleton A."/>
            <person name="Kubisiak T."/>
            <person name="Anderson C."/>
            <person name="Salamov A."/>
            <person name="Aerts A."/>
            <person name="Riley R."/>
            <person name="Clum A."/>
            <person name="Lindquist E."/>
            <person name="Ence D."/>
            <person name="Campbell M."/>
            <person name="Kronenberg Z."/>
            <person name="Feau N."/>
            <person name="Dhillon B."/>
            <person name="Hamelin R."/>
            <person name="Burleigh J."/>
            <person name="Smith J."/>
            <person name="Yandell M."/>
            <person name="Nelson C."/>
            <person name="Grigoriev I."/>
            <person name="Davis J."/>
        </authorList>
    </citation>
    <scope>NUCLEOTIDE SEQUENCE</scope>
    <source>
        <strain evidence="13">G11</strain>
    </source>
</reference>
<evidence type="ECO:0000256" key="1">
    <source>
        <dbReference type="ARBA" id="ARBA00000349"/>
    </source>
</evidence>
<evidence type="ECO:0000256" key="8">
    <source>
        <dbReference type="ARBA" id="ARBA00023180"/>
    </source>
</evidence>
<protein>
    <recommendedName>
        <fullName evidence="4">laccase</fullName>
        <ecNumber evidence="4">1.10.3.2</ecNumber>
    </recommendedName>
</protein>
<evidence type="ECO:0000256" key="7">
    <source>
        <dbReference type="ARBA" id="ARBA00023008"/>
    </source>
</evidence>
<organism evidence="13 14">
    <name type="scientific">Cronartium quercuum f. sp. fusiforme G11</name>
    <dbReference type="NCBI Taxonomy" id="708437"/>
    <lineage>
        <taxon>Eukaryota</taxon>
        <taxon>Fungi</taxon>
        <taxon>Dikarya</taxon>
        <taxon>Basidiomycota</taxon>
        <taxon>Pucciniomycotina</taxon>
        <taxon>Pucciniomycetes</taxon>
        <taxon>Pucciniales</taxon>
        <taxon>Coleosporiaceae</taxon>
        <taxon>Cronartium</taxon>
    </lineage>
</organism>
<keyword evidence="7" id="KW-0186">Copper</keyword>
<dbReference type="InterPro" id="IPR011707">
    <property type="entry name" value="Cu-oxidase-like_N"/>
</dbReference>
<accession>A0A9P6NMP2</accession>
<dbReference type="Pfam" id="PF00394">
    <property type="entry name" value="Cu-oxidase"/>
    <property type="match status" value="1"/>
</dbReference>
<dbReference type="Pfam" id="PF07731">
    <property type="entry name" value="Cu-oxidase_2"/>
    <property type="match status" value="1"/>
</dbReference>
<comment type="caution">
    <text evidence="13">The sequence shown here is derived from an EMBL/GenBank/DDBJ whole genome shotgun (WGS) entry which is preliminary data.</text>
</comment>
<dbReference type="PANTHER" id="PTHR11709:SF394">
    <property type="entry name" value="FI03373P-RELATED"/>
    <property type="match status" value="1"/>
</dbReference>
<dbReference type="InterPro" id="IPR001117">
    <property type="entry name" value="Cu-oxidase_2nd"/>
</dbReference>
<feature type="domain" description="Plastocyanin-like" evidence="11">
    <location>
        <begin position="387"/>
        <end position="524"/>
    </location>
</feature>
<name>A0A9P6NMP2_9BASI</name>
<keyword evidence="9" id="KW-0732">Signal</keyword>
<feature type="chain" id="PRO_5040129437" description="laccase" evidence="9">
    <location>
        <begin position="19"/>
        <end position="569"/>
    </location>
</feature>
<dbReference type="EC" id="1.10.3.2" evidence="4"/>
<evidence type="ECO:0000313" key="13">
    <source>
        <dbReference type="EMBL" id="KAG0146972.1"/>
    </source>
</evidence>
<gene>
    <name evidence="13" type="ORF">CROQUDRAFT_132856</name>
</gene>
<dbReference type="PROSITE" id="PS00080">
    <property type="entry name" value="MULTICOPPER_OXIDASE2"/>
    <property type="match status" value="1"/>
</dbReference>
<evidence type="ECO:0000256" key="3">
    <source>
        <dbReference type="ARBA" id="ARBA00010609"/>
    </source>
</evidence>
<dbReference type="InterPro" id="IPR011706">
    <property type="entry name" value="Cu-oxidase_C"/>
</dbReference>